<dbReference type="InterPro" id="IPR018076">
    <property type="entry name" value="T2SS_GspF_dom"/>
</dbReference>
<dbReference type="Proteomes" id="UP001500618">
    <property type="component" value="Unassembled WGS sequence"/>
</dbReference>
<gene>
    <name evidence="8" type="ORF">GCM10009765_05030</name>
</gene>
<feature type="transmembrane region" description="Helical" evidence="6">
    <location>
        <begin position="201"/>
        <end position="226"/>
    </location>
</feature>
<feature type="transmembrane region" description="Helical" evidence="6">
    <location>
        <begin position="232"/>
        <end position="252"/>
    </location>
</feature>
<evidence type="ECO:0000256" key="4">
    <source>
        <dbReference type="ARBA" id="ARBA00022989"/>
    </source>
</evidence>
<evidence type="ECO:0000313" key="9">
    <source>
        <dbReference type="Proteomes" id="UP001500618"/>
    </source>
</evidence>
<dbReference type="Pfam" id="PF00482">
    <property type="entry name" value="T2SSF"/>
    <property type="match status" value="1"/>
</dbReference>
<comment type="caution">
    <text evidence="8">The sequence shown here is derived from an EMBL/GenBank/DDBJ whole genome shotgun (WGS) entry which is preliminary data.</text>
</comment>
<evidence type="ECO:0000256" key="5">
    <source>
        <dbReference type="ARBA" id="ARBA00023136"/>
    </source>
</evidence>
<comment type="subcellular location">
    <subcellularLocation>
        <location evidence="1">Cell membrane</location>
        <topology evidence="1">Multi-pass membrane protein</topology>
    </subcellularLocation>
</comment>
<keyword evidence="4 6" id="KW-1133">Transmembrane helix</keyword>
<reference evidence="8 9" key="1">
    <citation type="journal article" date="2019" name="Int. J. Syst. Evol. Microbiol.">
        <title>The Global Catalogue of Microorganisms (GCM) 10K type strain sequencing project: providing services to taxonomists for standard genome sequencing and annotation.</title>
        <authorList>
            <consortium name="The Broad Institute Genomics Platform"/>
            <consortium name="The Broad Institute Genome Sequencing Center for Infectious Disease"/>
            <person name="Wu L."/>
            <person name="Ma J."/>
        </authorList>
    </citation>
    <scope>NUCLEOTIDE SEQUENCE [LARGE SCALE GENOMIC DNA]</scope>
    <source>
        <strain evidence="8 9">JCM 14718</strain>
    </source>
</reference>
<keyword evidence="2" id="KW-1003">Cell membrane</keyword>
<evidence type="ECO:0000256" key="6">
    <source>
        <dbReference type="SAM" id="Phobius"/>
    </source>
</evidence>
<feature type="domain" description="Type II secretion system protein GspF" evidence="7">
    <location>
        <begin position="86"/>
        <end position="222"/>
    </location>
</feature>
<evidence type="ECO:0000256" key="3">
    <source>
        <dbReference type="ARBA" id="ARBA00022692"/>
    </source>
</evidence>
<dbReference type="EMBL" id="BAAANY010000001">
    <property type="protein sequence ID" value="GAA1658623.1"/>
    <property type="molecule type" value="Genomic_DNA"/>
</dbReference>
<evidence type="ECO:0000313" key="8">
    <source>
        <dbReference type="EMBL" id="GAA1658623.1"/>
    </source>
</evidence>
<dbReference type="RefSeq" id="WP_163568146.1">
    <property type="nucleotide sequence ID" value="NZ_BAAANY010000001.1"/>
</dbReference>
<organism evidence="8 9">
    <name type="scientific">Fodinicola feengrottensis</name>
    <dbReference type="NCBI Taxonomy" id="435914"/>
    <lineage>
        <taxon>Bacteria</taxon>
        <taxon>Bacillati</taxon>
        <taxon>Actinomycetota</taxon>
        <taxon>Actinomycetes</taxon>
        <taxon>Mycobacteriales</taxon>
        <taxon>Fodinicola</taxon>
    </lineage>
</organism>
<proteinExistence type="predicted"/>
<dbReference type="PANTHER" id="PTHR35007">
    <property type="entry name" value="INTEGRAL MEMBRANE PROTEIN-RELATED"/>
    <property type="match status" value="1"/>
</dbReference>
<evidence type="ECO:0000259" key="7">
    <source>
        <dbReference type="Pfam" id="PF00482"/>
    </source>
</evidence>
<keyword evidence="3 6" id="KW-0812">Transmembrane</keyword>
<feature type="transmembrane region" description="Helical" evidence="6">
    <location>
        <begin position="60"/>
        <end position="90"/>
    </location>
</feature>
<evidence type="ECO:0000256" key="1">
    <source>
        <dbReference type="ARBA" id="ARBA00004651"/>
    </source>
</evidence>
<accession>A0ABN2FSV3</accession>
<keyword evidence="9" id="KW-1185">Reference proteome</keyword>
<evidence type="ECO:0000256" key="2">
    <source>
        <dbReference type="ARBA" id="ARBA00022475"/>
    </source>
</evidence>
<dbReference type="PANTHER" id="PTHR35007:SF4">
    <property type="entry name" value="CONSERVED TRANSMEMBRANE PROTEIN-RELATED"/>
    <property type="match status" value="1"/>
</dbReference>
<name>A0ABN2FSV3_9ACTN</name>
<sequence>MTAICVAALLAAALVLMWPNRSAARRLEFVSGRARPFAGPRLSLPAISARWVDAPRRTTLVMAALGAMIALLWQGPVAALCGGVYAALAAKAGLDRTIRRATEAERNRLESALAGLAADLRAGSSPSEAVVQAGLLNPAIAASPAALRTAARSSGDEPAARLAAAWQVAESTGAALATVLDRLETDLGATRRRRARTAAEAAGAATTSRLLALLPAVGVAMGYGLSADPLDVLLHTPVGAGCCVAAVLLQYAGLRWSRRIIEATGRMS</sequence>
<protein>
    <submittedName>
        <fullName evidence="8">Type II secretion system protein</fullName>
    </submittedName>
</protein>
<keyword evidence="5 6" id="KW-0472">Membrane</keyword>